<dbReference type="OrthoDB" id="9802448at2"/>
<keyword evidence="2" id="KW-0067">ATP-binding</keyword>
<comment type="caution">
    <text evidence="6">The sequence shown here is derived from an EMBL/GenBank/DDBJ whole genome shotgun (WGS) entry which is preliminary data.</text>
</comment>
<evidence type="ECO:0000259" key="5">
    <source>
        <dbReference type="SMART" id="SM00534"/>
    </source>
</evidence>
<evidence type="ECO:0000313" key="7">
    <source>
        <dbReference type="Proteomes" id="UP000095255"/>
    </source>
</evidence>
<dbReference type="InterPro" id="IPR027417">
    <property type="entry name" value="P-loop_NTPase"/>
</dbReference>
<dbReference type="Gene3D" id="1.10.1420.10">
    <property type="match status" value="1"/>
</dbReference>
<dbReference type="GO" id="GO:0005524">
    <property type="term" value="F:ATP binding"/>
    <property type="evidence" value="ECO:0007669"/>
    <property type="project" value="UniProtKB-KW"/>
</dbReference>
<evidence type="ECO:0000256" key="1">
    <source>
        <dbReference type="ARBA" id="ARBA00022741"/>
    </source>
</evidence>
<evidence type="ECO:0000256" key="3">
    <source>
        <dbReference type="ARBA" id="ARBA00023125"/>
    </source>
</evidence>
<dbReference type="PANTHER" id="PTHR11361:SF99">
    <property type="entry name" value="DNA MISMATCH REPAIR PROTEIN"/>
    <property type="match status" value="1"/>
</dbReference>
<dbReference type="GO" id="GO:0005829">
    <property type="term" value="C:cytosol"/>
    <property type="evidence" value="ECO:0007669"/>
    <property type="project" value="TreeGrafter"/>
</dbReference>
<evidence type="ECO:0000256" key="4">
    <source>
        <dbReference type="SAM" id="Phobius"/>
    </source>
</evidence>
<keyword evidence="4" id="KW-0472">Membrane</keyword>
<keyword evidence="4" id="KW-0812">Transmembrane</keyword>
<feature type="transmembrane region" description="Helical" evidence="4">
    <location>
        <begin position="240"/>
        <end position="258"/>
    </location>
</feature>
<dbReference type="Proteomes" id="UP000095255">
    <property type="component" value="Unassembled WGS sequence"/>
</dbReference>
<sequence length="617" mass="71122">MSSIHDYRKAIHTYRDQEVIYKKQLDTVSHIRLGIFLVGAAIVGYFSWMNENVIALLLLGIFTMAFLWAVIRHNLAKKQLNRIRCKITINNQYIDRTNGNWITFKDAGNDFVQPSHPYTSDLDIFGQKSLFQWMNVASTFVGRTILRNYLLNSEKDAQAITERHSAVQELAESFEFAQELQCEGMLGENINDNPEPLLSYIENPKTMFPNENWRFLFYALPVATIVSIVLTVLRVPYFEYIALAMLVVQVALTAIGFARVSEVLSTIYDCKSSIEAYSNIIHLIEKEKFQSAHLNKIQSNVRSGKQTASSQIIQLSKLVDRIDMRHSAFLYFILNTLFLWDYHCVFALENWKRENRHQIRKWLETIGAIEALSSLAVIKRIQPNWSYPKIYESNDATNGNNRQATKDIRIIAGEMGHPLIVEENRVCNDFSIQNHLGIVTGSNMSGKTTLLRTIGINLVLAYAGAPVCAKKFECSMMDIFTSMRITDDLNSGISSFYAELLRIKTIIEYVNEEKPMLFLIDEIFRGTNSQDRIIGAKNVLVNLSKDWVIGLISTHDFELCDLEHDKKVKIENYHFTEHYINNEIKFDYKLRKGRCRTTNAKYLMKMVGIQFLDERQL</sequence>
<name>A0A1E5L429_9FIRM</name>
<dbReference type="InterPro" id="IPR000432">
    <property type="entry name" value="DNA_mismatch_repair_MutS_C"/>
</dbReference>
<feature type="transmembrane region" description="Helical" evidence="4">
    <location>
        <begin position="54"/>
        <end position="71"/>
    </location>
</feature>
<feature type="transmembrane region" description="Helical" evidence="4">
    <location>
        <begin position="215"/>
        <end position="234"/>
    </location>
</feature>
<dbReference type="GO" id="GO:0140664">
    <property type="term" value="F:ATP-dependent DNA damage sensor activity"/>
    <property type="evidence" value="ECO:0007669"/>
    <property type="project" value="InterPro"/>
</dbReference>
<accession>A0A1E5L429</accession>
<dbReference type="EMBL" id="MJAT01000035">
    <property type="protein sequence ID" value="OEH84865.1"/>
    <property type="molecule type" value="Genomic_DNA"/>
</dbReference>
<dbReference type="RefSeq" id="WP_069702600.1">
    <property type="nucleotide sequence ID" value="NZ_MJAT01000035.1"/>
</dbReference>
<keyword evidence="7" id="KW-1185">Reference proteome</keyword>
<keyword evidence="4" id="KW-1133">Transmembrane helix</keyword>
<proteinExistence type="predicted"/>
<feature type="transmembrane region" description="Helical" evidence="4">
    <location>
        <begin position="31"/>
        <end position="48"/>
    </location>
</feature>
<keyword evidence="3" id="KW-0238">DNA-binding</keyword>
<dbReference type="Pfam" id="PF00488">
    <property type="entry name" value="MutS_V"/>
    <property type="match status" value="1"/>
</dbReference>
<protein>
    <recommendedName>
        <fullName evidence="5">DNA mismatch repair proteins mutS family domain-containing protein</fullName>
    </recommendedName>
</protein>
<dbReference type="InterPro" id="IPR036187">
    <property type="entry name" value="DNA_mismatch_repair_MutS_sf"/>
</dbReference>
<dbReference type="SUPFAM" id="SSF48334">
    <property type="entry name" value="DNA repair protein MutS, domain III"/>
    <property type="match status" value="1"/>
</dbReference>
<dbReference type="GO" id="GO:0006298">
    <property type="term" value="P:mismatch repair"/>
    <property type="evidence" value="ECO:0007669"/>
    <property type="project" value="InterPro"/>
</dbReference>
<dbReference type="STRING" id="1390249.BHU72_06630"/>
<evidence type="ECO:0000256" key="2">
    <source>
        <dbReference type="ARBA" id="ARBA00022840"/>
    </source>
</evidence>
<dbReference type="Gene3D" id="3.40.50.300">
    <property type="entry name" value="P-loop containing nucleotide triphosphate hydrolases"/>
    <property type="match status" value="1"/>
</dbReference>
<feature type="domain" description="DNA mismatch repair proteins mutS family" evidence="5">
    <location>
        <begin position="434"/>
        <end position="613"/>
    </location>
</feature>
<dbReference type="CDD" id="cd03283">
    <property type="entry name" value="ABC_MutS-like"/>
    <property type="match status" value="1"/>
</dbReference>
<organism evidence="6 7">
    <name type="scientific">Desulfuribacillus stibiiarsenatis</name>
    <dbReference type="NCBI Taxonomy" id="1390249"/>
    <lineage>
        <taxon>Bacteria</taxon>
        <taxon>Bacillati</taxon>
        <taxon>Bacillota</taxon>
        <taxon>Desulfuribacillia</taxon>
        <taxon>Desulfuribacillales</taxon>
        <taxon>Desulfuribacillaceae</taxon>
        <taxon>Desulfuribacillus</taxon>
    </lineage>
</organism>
<dbReference type="SUPFAM" id="SSF52540">
    <property type="entry name" value="P-loop containing nucleoside triphosphate hydrolases"/>
    <property type="match status" value="1"/>
</dbReference>
<keyword evidence="1" id="KW-0547">Nucleotide-binding</keyword>
<feature type="transmembrane region" description="Helical" evidence="4">
    <location>
        <begin position="328"/>
        <end position="348"/>
    </location>
</feature>
<dbReference type="AlphaFoldDB" id="A0A1E5L429"/>
<reference evidence="6 7" key="1">
    <citation type="submission" date="2016-09" db="EMBL/GenBank/DDBJ databases">
        <title>Desulfuribacillus arsenicus sp. nov., an obligately anaerobic, dissimilatory arsenic- and antimonate-reducing bacterium isolated from anoxic sediments.</title>
        <authorList>
            <person name="Abin C.A."/>
            <person name="Hollibaugh J.T."/>
        </authorList>
    </citation>
    <scope>NUCLEOTIDE SEQUENCE [LARGE SCALE GENOMIC DNA]</scope>
    <source>
        <strain evidence="6 7">MLFW-2</strain>
    </source>
</reference>
<dbReference type="PANTHER" id="PTHR11361">
    <property type="entry name" value="DNA MISMATCH REPAIR PROTEIN MUTS FAMILY MEMBER"/>
    <property type="match status" value="1"/>
</dbReference>
<dbReference type="GO" id="GO:0030983">
    <property type="term" value="F:mismatched DNA binding"/>
    <property type="evidence" value="ECO:0007669"/>
    <property type="project" value="InterPro"/>
</dbReference>
<dbReference type="InterPro" id="IPR045076">
    <property type="entry name" value="MutS"/>
</dbReference>
<dbReference type="SMART" id="SM00534">
    <property type="entry name" value="MUTSac"/>
    <property type="match status" value="1"/>
</dbReference>
<evidence type="ECO:0000313" key="6">
    <source>
        <dbReference type="EMBL" id="OEH84865.1"/>
    </source>
</evidence>
<gene>
    <name evidence="6" type="ORF">BHU72_06630</name>
</gene>